<dbReference type="Gene3D" id="2.10.70.10">
    <property type="entry name" value="Complement Module, domain 1"/>
    <property type="match status" value="1"/>
</dbReference>
<dbReference type="GO" id="GO:0004674">
    <property type="term" value="F:protein serine/threonine kinase activity"/>
    <property type="evidence" value="ECO:0007669"/>
    <property type="project" value="UniProtKB-KW"/>
</dbReference>
<evidence type="ECO:0000313" key="10">
    <source>
        <dbReference type="EMBL" id="EPT26237.1"/>
    </source>
</evidence>
<feature type="domain" description="Sushi" evidence="9">
    <location>
        <begin position="1037"/>
        <end position="1092"/>
    </location>
</feature>
<dbReference type="InterPro" id="IPR030616">
    <property type="entry name" value="Aur-like"/>
</dbReference>
<dbReference type="KEGG" id="tgo:TGME49_310010"/>
<feature type="region of interest" description="Disordered" evidence="7">
    <location>
        <begin position="569"/>
        <end position="847"/>
    </location>
</feature>
<feature type="compositionally biased region" description="Basic and acidic residues" evidence="7">
    <location>
        <begin position="79"/>
        <end position="95"/>
    </location>
</feature>
<dbReference type="AlphaFoldDB" id="A0A125YHF5"/>
<keyword evidence="11" id="KW-1185">Reference proteome</keyword>
<feature type="compositionally biased region" description="Acidic residues" evidence="7">
    <location>
        <begin position="447"/>
        <end position="460"/>
    </location>
</feature>
<dbReference type="GeneID" id="7897294"/>
<dbReference type="InterPro" id="IPR035976">
    <property type="entry name" value="Sushi/SCR/CCP_sf"/>
</dbReference>
<dbReference type="EMBL" id="CM002046">
    <property type="protein sequence ID" value="EPT26237.1"/>
    <property type="molecule type" value="Genomic_DNA"/>
</dbReference>
<dbReference type="Proteomes" id="UP000001529">
    <property type="component" value="Chromosome XI"/>
</dbReference>
<feature type="region of interest" description="Disordered" evidence="7">
    <location>
        <begin position="965"/>
        <end position="991"/>
    </location>
</feature>
<feature type="region of interest" description="Disordered" evidence="7">
    <location>
        <begin position="500"/>
        <end position="538"/>
    </location>
</feature>
<dbReference type="EMBL" id="KE138837">
    <property type="protein sequence ID" value="EPT26237.1"/>
    <property type="molecule type" value="Genomic_DNA"/>
</dbReference>
<keyword evidence="8" id="KW-1133">Transmembrane helix</keyword>
<dbReference type="PANTHER" id="PTHR24350">
    <property type="entry name" value="SERINE/THREONINE-PROTEIN KINASE IAL-RELATED"/>
    <property type="match status" value="1"/>
</dbReference>
<dbReference type="RefSeq" id="XP_002364247.2">
    <property type="nucleotide sequence ID" value="XM_002364206.2"/>
</dbReference>
<feature type="transmembrane region" description="Helical" evidence="8">
    <location>
        <begin position="32"/>
        <end position="50"/>
    </location>
</feature>
<organism evidence="10 11">
    <name type="scientific">Toxoplasma gondii (strain ATCC 50611 / Me49)</name>
    <dbReference type="NCBI Taxonomy" id="508771"/>
    <lineage>
        <taxon>Eukaryota</taxon>
        <taxon>Sar</taxon>
        <taxon>Alveolata</taxon>
        <taxon>Apicomplexa</taxon>
        <taxon>Conoidasida</taxon>
        <taxon>Coccidia</taxon>
        <taxon>Eucoccidiorida</taxon>
        <taxon>Eimeriorina</taxon>
        <taxon>Sarcocystidae</taxon>
        <taxon>Toxoplasma</taxon>
    </lineage>
</organism>
<keyword evidence="8" id="KW-0472">Membrane</keyword>
<keyword evidence="6" id="KW-1015">Disulfide bond</keyword>
<evidence type="ECO:0000259" key="9">
    <source>
        <dbReference type="SMART" id="SM00032"/>
    </source>
</evidence>
<evidence type="ECO:0000256" key="6">
    <source>
        <dbReference type="ARBA" id="ARBA00023157"/>
    </source>
</evidence>
<sequence>MARSSRAAPSGAFAHGVAKASFTWISGMKTPFGCVFFFCLIALWGFSAALRTSDIGVDALSVSSRAAANGSEGGVAQSEQERASDEQRNDSEAHDSVASSESSDAERKDDPPDNKSTSETPEAKLAGRDASNPPASSKSPTPSPAPTPAVSTSTTPAKSSADTSKDPKNKLSSARKEKRIGKKFKRHDEFLADAVIDKLDSMRSVQVSGALLRRIWKEHQRVGDDMRDLLREYILALERELYTQQAEVFGVEQLKMDDVIHHEHSSEARKREVELEMQALAEQHNFMKKLFGHIQANVEAKNTSALVNRIEELDKPIDIIDAIDKRSGSDVLHCLKVIGKSIRYMQESVKKFSRELKTLERLDAERPSGEAERIRETLGFVMDPLSGPLSSMDYESLSWIPSKGQALLHVDKAYHDRMQHDYDSFLMDNDDADFDHSHHYDPFDYNDPFDFDDEDDDDDDVPRKKRTHGHPEKQLHFKRNQGSWKHDFRLPWEKEEAHPWYKGSSKPSRAHSHRQSVSVYASPTEPVEDHEEDSSMNHEDSAVFPGLFFLELGSKRTVGTAADNTPYAKQKSFVQRAQHSVQDIREHRDVDREDGVEGEQPLSFLETRSSAEEGGGSDEMRSESEGQGSAANGTEGESDKAEEAGKTAGGSAEKDKDASEAEGAEEASSEKTDGQGGNDQPSESESAGGAATHGESSTPEEGEGSEKAEEKGGHDKPEENDSSEKAEEKGGHDKPEENDSSEKAEEKGGHDKPEENDSSEKAEEKGGHDKPEENDSSEKAEEKGGHDKPEENDSSEKAEEKGGHDKSEENDSSEKAEETGSHDKPEENDSSEKAEATSHTRSEDHPRCIEIMDPQECVKTKNCFHDDVYRQCFFNCTAIVEADKCKEHQNCRYETLLPKDACVNQGYQSVSLTKQAFEGIMRGCEEFRDKPSCDMMEKATQRLKESGTPVIYDCHWLSEGPEVSGEVLSDGTQPGDNEEKEVGKEEAAQTQGGRSICVNRLEAPTAEKLLWGTIIAEKERKLQELQISRNLTPDKVCVRPRELANAMLNPDKPFYALGDQVEVKCRPGASFMGISRVITCHEEGVFDPQVACIAKGTLSSQQQAFMKEVQDYADVVEAAPELAAAGLETGGALATASTQGVAVAAFALIGVSAIVKTF</sequence>
<dbReference type="SMART" id="SM00032">
    <property type="entry name" value="CCP"/>
    <property type="match status" value="1"/>
</dbReference>
<accession>A0A125YHF5</accession>
<feature type="compositionally biased region" description="Low complexity" evidence="7">
    <location>
        <begin position="148"/>
        <end position="162"/>
    </location>
</feature>
<name>A0A125YHF5_TOXGM</name>
<dbReference type="VEuPathDB" id="ToxoDB:TGME49_310010"/>
<evidence type="ECO:0000256" key="8">
    <source>
        <dbReference type="SAM" id="Phobius"/>
    </source>
</evidence>
<gene>
    <name evidence="10" type="primary">RON1</name>
    <name evidence="10" type="ORF">TGME49_310010</name>
</gene>
<protein>
    <submittedName>
        <fullName evidence="10">Rhoptry neck protein RON1</fullName>
    </submittedName>
</protein>
<feature type="compositionally biased region" description="Basic and acidic residues" evidence="7">
    <location>
        <begin position="704"/>
        <end position="847"/>
    </location>
</feature>
<feature type="region of interest" description="Disordered" evidence="7">
    <location>
        <begin position="67"/>
        <end position="179"/>
    </location>
</feature>
<keyword evidence="8" id="KW-0812">Transmembrane</keyword>
<feature type="compositionally biased region" description="Polar residues" evidence="7">
    <location>
        <begin position="572"/>
        <end position="581"/>
    </location>
</feature>
<keyword evidence="2" id="KW-0808">Transferase</keyword>
<feature type="compositionally biased region" description="Basic and acidic residues" evidence="7">
    <location>
        <begin position="104"/>
        <end position="113"/>
    </location>
</feature>
<proteinExistence type="predicted"/>
<dbReference type="GO" id="GO:0005524">
    <property type="term" value="F:ATP binding"/>
    <property type="evidence" value="ECO:0007669"/>
    <property type="project" value="UniProtKB-KW"/>
</dbReference>
<keyword evidence="5" id="KW-0067">ATP-binding</keyword>
<dbReference type="OrthoDB" id="331196at2759"/>
<keyword evidence="4" id="KW-0418">Kinase</keyword>
<feature type="region of interest" description="Disordered" evidence="7">
    <location>
        <begin position="447"/>
        <end position="480"/>
    </location>
</feature>
<keyword evidence="1" id="KW-0723">Serine/threonine-protein kinase</keyword>
<dbReference type="InterPro" id="IPR000436">
    <property type="entry name" value="Sushi_SCR_CCP_dom"/>
</dbReference>
<feature type="compositionally biased region" description="Low complexity" evidence="7">
    <location>
        <begin position="130"/>
        <end position="140"/>
    </location>
</feature>
<evidence type="ECO:0000256" key="2">
    <source>
        <dbReference type="ARBA" id="ARBA00022679"/>
    </source>
</evidence>
<feature type="compositionally biased region" description="Basic and acidic residues" evidence="7">
    <location>
        <begin position="582"/>
        <end position="595"/>
    </location>
</feature>
<evidence type="ECO:0000256" key="1">
    <source>
        <dbReference type="ARBA" id="ARBA00022527"/>
    </source>
</evidence>
<dbReference type="SUPFAM" id="SSF57535">
    <property type="entry name" value="Complement control module/SCR domain"/>
    <property type="match status" value="1"/>
</dbReference>
<evidence type="ECO:0000256" key="3">
    <source>
        <dbReference type="ARBA" id="ARBA00022741"/>
    </source>
</evidence>
<keyword evidence="3" id="KW-0547">Nucleotide-binding</keyword>
<evidence type="ECO:0000313" key="11">
    <source>
        <dbReference type="Proteomes" id="UP000001529"/>
    </source>
</evidence>
<evidence type="ECO:0000256" key="7">
    <source>
        <dbReference type="SAM" id="MobiDB-lite"/>
    </source>
</evidence>
<evidence type="ECO:0000256" key="5">
    <source>
        <dbReference type="ARBA" id="ARBA00022840"/>
    </source>
</evidence>
<evidence type="ECO:0000256" key="4">
    <source>
        <dbReference type="ARBA" id="ARBA00022777"/>
    </source>
</evidence>
<reference evidence="10" key="1">
    <citation type="submission" date="2013-04" db="EMBL/GenBank/DDBJ databases">
        <authorList>
            <person name="Sibley D."/>
            <person name="Venepally P."/>
            <person name="Karamycheva S."/>
            <person name="Hadjithomas M."/>
            <person name="Khan A."/>
            <person name="Brunk B."/>
            <person name="Roos D."/>
            <person name="Caler E."/>
            <person name="Lorenzi H."/>
        </authorList>
    </citation>
    <scope>NUCLEOTIDE SEQUENCE [LARGE SCALE GENOMIC DNA]</scope>
    <source>
        <strain evidence="10">ME49</strain>
    </source>
</reference>